<feature type="binding site" evidence="9">
    <location>
        <begin position="137"/>
        <end position="139"/>
    </location>
    <ligand>
        <name>2-[(2R,5Z)-2-carboxy-4-methylthiazol-5(2H)-ylidene]ethyl phosphate</name>
        <dbReference type="ChEBI" id="CHEBI:62899"/>
    </ligand>
</feature>
<comment type="function">
    <text evidence="9">Condenses 4-methyl-5-(beta-hydroxyethyl)thiazole monophosphate (THZ-P) and 2-methyl-4-amino-5-hydroxymethyl pyrimidine pyrophosphate (HMP-PP) to form thiamine monophosphate (TMP).</text>
</comment>
<proteinExistence type="inferred from homology"/>
<comment type="pathway">
    <text evidence="1 9 11">Cofactor biosynthesis; thiamine diphosphate biosynthesis; thiamine phosphate from 4-amino-2-methyl-5-diphosphomethylpyrimidine and 4-methyl-5-(2-phosphoethyl)-thiazole: step 1/1.</text>
</comment>
<dbReference type="EMBL" id="AENN01000010">
    <property type="protein sequence ID" value="EFR31554.1"/>
    <property type="molecule type" value="Genomic_DNA"/>
</dbReference>
<keyword evidence="3 9" id="KW-0479">Metal-binding</keyword>
<dbReference type="NCBIfam" id="TIGR00693">
    <property type="entry name" value="thiE"/>
    <property type="match status" value="1"/>
</dbReference>
<evidence type="ECO:0000256" key="9">
    <source>
        <dbReference type="HAMAP-Rule" id="MF_00097"/>
    </source>
</evidence>
<keyword evidence="2 9" id="KW-0808">Transferase</keyword>
<keyword evidence="14" id="KW-1185">Reference proteome</keyword>
<comment type="catalytic activity">
    <reaction evidence="7 9 10">
        <text>2-(2-carboxy-4-methylthiazol-5-yl)ethyl phosphate + 4-amino-2-methyl-5-(diphosphooxymethyl)pyrimidine + 2 H(+) = thiamine phosphate + CO2 + diphosphate</text>
        <dbReference type="Rhea" id="RHEA:47848"/>
        <dbReference type="ChEBI" id="CHEBI:15378"/>
        <dbReference type="ChEBI" id="CHEBI:16526"/>
        <dbReference type="ChEBI" id="CHEBI:33019"/>
        <dbReference type="ChEBI" id="CHEBI:37575"/>
        <dbReference type="ChEBI" id="CHEBI:57841"/>
        <dbReference type="ChEBI" id="CHEBI:62890"/>
        <dbReference type="EC" id="2.5.1.3"/>
    </reaction>
</comment>
<dbReference type="InterPro" id="IPR022998">
    <property type="entry name" value="ThiamineP_synth_TenI"/>
</dbReference>
<dbReference type="FunFam" id="3.20.20.70:FF:000096">
    <property type="entry name" value="Thiamine-phosphate synthase"/>
    <property type="match status" value="1"/>
</dbReference>
<feature type="binding site" evidence="9">
    <location>
        <position position="167"/>
    </location>
    <ligand>
        <name>2-[(2R,5Z)-2-carboxy-4-methylthiazol-5(2H)-ylidene]ethyl phosphate</name>
        <dbReference type="ChEBI" id="CHEBI:62899"/>
    </ligand>
</feature>
<evidence type="ECO:0000256" key="6">
    <source>
        <dbReference type="ARBA" id="ARBA00047334"/>
    </source>
</evidence>
<dbReference type="Proteomes" id="UP000005990">
    <property type="component" value="Unassembled WGS sequence"/>
</dbReference>
<dbReference type="OrthoDB" id="9812206at2"/>
<dbReference type="Gene3D" id="3.20.20.70">
    <property type="entry name" value="Aldolase class I"/>
    <property type="match status" value="1"/>
</dbReference>
<feature type="binding site" evidence="9">
    <location>
        <position position="111"/>
    </location>
    <ligand>
        <name>4-amino-2-methyl-5-(diphosphooxymethyl)pyrimidine</name>
        <dbReference type="ChEBI" id="CHEBI:57841"/>
    </ligand>
</feature>
<organism evidence="13 14">
    <name type="scientific">Eremococcus coleocola ACS-139-V-Col8</name>
    <dbReference type="NCBI Taxonomy" id="908337"/>
    <lineage>
        <taxon>Bacteria</taxon>
        <taxon>Bacillati</taxon>
        <taxon>Bacillota</taxon>
        <taxon>Bacilli</taxon>
        <taxon>Lactobacillales</taxon>
        <taxon>Aerococcaceae</taxon>
        <taxon>Eremococcus</taxon>
    </lineage>
</organism>
<feature type="binding site" evidence="9">
    <location>
        <position position="73"/>
    </location>
    <ligand>
        <name>Mg(2+)</name>
        <dbReference type="ChEBI" id="CHEBI:18420"/>
    </ligand>
</feature>
<dbReference type="PANTHER" id="PTHR20857:SF15">
    <property type="entry name" value="THIAMINE-PHOSPHATE SYNTHASE"/>
    <property type="match status" value="1"/>
</dbReference>
<dbReference type="UniPathway" id="UPA00060">
    <property type="reaction ID" value="UER00141"/>
</dbReference>
<comment type="cofactor">
    <cofactor evidence="9">
        <name>Mg(2+)</name>
        <dbReference type="ChEBI" id="CHEBI:18420"/>
    </cofactor>
    <text evidence="9">Binds 1 Mg(2+) ion per subunit.</text>
</comment>
<dbReference type="HAMAP" id="MF_00097">
    <property type="entry name" value="TMP_synthase"/>
    <property type="match status" value="1"/>
</dbReference>
<dbReference type="SUPFAM" id="SSF51391">
    <property type="entry name" value="Thiamin phosphate synthase"/>
    <property type="match status" value="1"/>
</dbReference>
<dbReference type="GO" id="GO:0009229">
    <property type="term" value="P:thiamine diphosphate biosynthetic process"/>
    <property type="evidence" value="ECO:0007669"/>
    <property type="project" value="UniProtKB-UniRule"/>
</dbReference>
<dbReference type="InterPro" id="IPR034291">
    <property type="entry name" value="TMP_synthase"/>
</dbReference>
<evidence type="ECO:0000256" key="3">
    <source>
        <dbReference type="ARBA" id="ARBA00022723"/>
    </source>
</evidence>
<name>E4KND2_9LACT</name>
<evidence type="ECO:0000256" key="5">
    <source>
        <dbReference type="ARBA" id="ARBA00022977"/>
    </source>
</evidence>
<evidence type="ECO:0000256" key="11">
    <source>
        <dbReference type="RuleBase" id="RU004253"/>
    </source>
</evidence>
<evidence type="ECO:0000256" key="1">
    <source>
        <dbReference type="ARBA" id="ARBA00005165"/>
    </source>
</evidence>
<dbReference type="RefSeq" id="WP_006417999.1">
    <property type="nucleotide sequence ID" value="NZ_AENN01000010.1"/>
</dbReference>
<dbReference type="EC" id="2.5.1.3" evidence="9"/>
<evidence type="ECO:0000256" key="2">
    <source>
        <dbReference type="ARBA" id="ARBA00022679"/>
    </source>
</evidence>
<feature type="binding site" evidence="9">
    <location>
        <begin position="187"/>
        <end position="188"/>
    </location>
    <ligand>
        <name>2-[(2R,5Z)-2-carboxy-4-methylthiazol-5(2H)-ylidene]ethyl phosphate</name>
        <dbReference type="ChEBI" id="CHEBI:62899"/>
    </ligand>
</feature>
<dbReference type="GO" id="GO:0005737">
    <property type="term" value="C:cytoplasm"/>
    <property type="evidence" value="ECO:0007669"/>
    <property type="project" value="TreeGrafter"/>
</dbReference>
<feature type="binding site" evidence="9">
    <location>
        <position position="72"/>
    </location>
    <ligand>
        <name>4-amino-2-methyl-5-(diphosphooxymethyl)pyrimidine</name>
        <dbReference type="ChEBI" id="CHEBI:57841"/>
    </ligand>
</feature>
<evidence type="ECO:0000256" key="7">
    <source>
        <dbReference type="ARBA" id="ARBA00047851"/>
    </source>
</evidence>
<evidence type="ECO:0000259" key="12">
    <source>
        <dbReference type="Pfam" id="PF02581"/>
    </source>
</evidence>
<comment type="similarity">
    <text evidence="9 10">Belongs to the thiamine-phosphate synthase family.</text>
</comment>
<dbReference type="CDD" id="cd00564">
    <property type="entry name" value="TMP_TenI"/>
    <property type="match status" value="1"/>
</dbReference>
<dbReference type="Pfam" id="PF02581">
    <property type="entry name" value="TMP-TENI"/>
    <property type="match status" value="1"/>
</dbReference>
<comment type="catalytic activity">
    <reaction evidence="6 9 10">
        <text>4-methyl-5-(2-phosphooxyethyl)-thiazole + 4-amino-2-methyl-5-(diphosphooxymethyl)pyrimidine + H(+) = thiamine phosphate + diphosphate</text>
        <dbReference type="Rhea" id="RHEA:22328"/>
        <dbReference type="ChEBI" id="CHEBI:15378"/>
        <dbReference type="ChEBI" id="CHEBI:33019"/>
        <dbReference type="ChEBI" id="CHEBI:37575"/>
        <dbReference type="ChEBI" id="CHEBI:57841"/>
        <dbReference type="ChEBI" id="CHEBI:58296"/>
        <dbReference type="EC" id="2.5.1.3"/>
    </reaction>
</comment>
<sequence length="211" mass="22087">MKQISNPYRLYLVTDPTGLSADGFLQVIDQACQAGVSLVQLREKTATSRDLFQKAQAVKAITDRYQIPLIIDDRLDICQAVGAAGLHVGDEDLPVEVARKILGPDAIIGVSSKSLDAAQAAVAGGASYLGVGAIFPTKTKVKTQATSIETLKKITRTVPVPVVAIGGIKSHNLDQLTASGVAGVAMVSEIMQAPDVAGKVAELNQLLTQVL</sequence>
<keyword evidence="4 9" id="KW-0460">Magnesium</keyword>
<dbReference type="AlphaFoldDB" id="E4KND2"/>
<evidence type="ECO:0000256" key="4">
    <source>
        <dbReference type="ARBA" id="ARBA00022842"/>
    </source>
</evidence>
<feature type="binding site" evidence="9">
    <location>
        <begin position="40"/>
        <end position="44"/>
    </location>
    <ligand>
        <name>4-amino-2-methyl-5-(diphosphooxymethyl)pyrimidine</name>
        <dbReference type="ChEBI" id="CHEBI:57841"/>
    </ligand>
</feature>
<reference evidence="13 14" key="1">
    <citation type="submission" date="2010-10" db="EMBL/GenBank/DDBJ databases">
        <authorList>
            <person name="Durkin A.S."/>
            <person name="Madupu R."/>
            <person name="Torralba M."/>
            <person name="Gillis M."/>
            <person name="Methe B."/>
            <person name="Sutton G."/>
            <person name="Nelson K.E."/>
        </authorList>
    </citation>
    <scope>NUCLEOTIDE SEQUENCE [LARGE SCALE GENOMIC DNA]</scope>
    <source>
        <strain evidence="13 14">ACS-139-V-Col8</strain>
    </source>
</reference>
<dbReference type="GO" id="GO:0004789">
    <property type="term" value="F:thiamine-phosphate diphosphorylase activity"/>
    <property type="evidence" value="ECO:0007669"/>
    <property type="project" value="UniProtKB-UniRule"/>
</dbReference>
<dbReference type="eggNOG" id="COG0352">
    <property type="taxonomic scope" value="Bacteria"/>
</dbReference>
<dbReference type="PANTHER" id="PTHR20857">
    <property type="entry name" value="THIAMINE-PHOSPHATE PYROPHOSPHORYLASE"/>
    <property type="match status" value="1"/>
</dbReference>
<comment type="catalytic activity">
    <reaction evidence="8 9 10">
        <text>2-[(2R,5Z)-2-carboxy-4-methylthiazol-5(2H)-ylidene]ethyl phosphate + 4-amino-2-methyl-5-(diphosphooxymethyl)pyrimidine + 2 H(+) = thiamine phosphate + CO2 + diphosphate</text>
        <dbReference type="Rhea" id="RHEA:47844"/>
        <dbReference type="ChEBI" id="CHEBI:15378"/>
        <dbReference type="ChEBI" id="CHEBI:16526"/>
        <dbReference type="ChEBI" id="CHEBI:33019"/>
        <dbReference type="ChEBI" id="CHEBI:37575"/>
        <dbReference type="ChEBI" id="CHEBI:57841"/>
        <dbReference type="ChEBI" id="CHEBI:62899"/>
        <dbReference type="EC" id="2.5.1.3"/>
    </reaction>
</comment>
<evidence type="ECO:0000313" key="14">
    <source>
        <dbReference type="Proteomes" id="UP000005990"/>
    </source>
</evidence>
<dbReference type="STRING" id="908337.HMPREF9257_0480"/>
<evidence type="ECO:0000256" key="8">
    <source>
        <dbReference type="ARBA" id="ARBA00047883"/>
    </source>
</evidence>
<feature type="binding site" evidence="9">
    <location>
        <position position="140"/>
    </location>
    <ligand>
        <name>4-amino-2-methyl-5-(diphosphooxymethyl)pyrimidine</name>
        <dbReference type="ChEBI" id="CHEBI:57841"/>
    </ligand>
</feature>
<comment type="caution">
    <text evidence="13">The sequence shown here is derived from an EMBL/GenBank/DDBJ whole genome shotgun (WGS) entry which is preliminary data.</text>
</comment>
<feature type="domain" description="Thiamine phosphate synthase/TenI" evidence="12">
    <location>
        <begin position="10"/>
        <end position="190"/>
    </location>
</feature>
<gene>
    <name evidence="9 13" type="primary">thiE</name>
    <name evidence="13" type="ORF">HMPREF9257_0480</name>
</gene>
<accession>E4KND2</accession>
<dbReference type="InterPro" id="IPR013785">
    <property type="entry name" value="Aldolase_TIM"/>
</dbReference>
<evidence type="ECO:0000256" key="10">
    <source>
        <dbReference type="RuleBase" id="RU003826"/>
    </source>
</evidence>
<evidence type="ECO:0000313" key="13">
    <source>
        <dbReference type="EMBL" id="EFR31554.1"/>
    </source>
</evidence>
<dbReference type="InterPro" id="IPR036206">
    <property type="entry name" value="ThiamineP_synth_sf"/>
</dbReference>
<feature type="binding site" evidence="9">
    <location>
        <position position="92"/>
    </location>
    <ligand>
        <name>Mg(2+)</name>
        <dbReference type="ChEBI" id="CHEBI:18420"/>
    </ligand>
</feature>
<keyword evidence="5 9" id="KW-0784">Thiamine biosynthesis</keyword>
<dbReference type="GO" id="GO:0000287">
    <property type="term" value="F:magnesium ion binding"/>
    <property type="evidence" value="ECO:0007669"/>
    <property type="project" value="UniProtKB-UniRule"/>
</dbReference>
<dbReference type="GO" id="GO:0009228">
    <property type="term" value="P:thiamine biosynthetic process"/>
    <property type="evidence" value="ECO:0007669"/>
    <property type="project" value="UniProtKB-KW"/>
</dbReference>
<protein>
    <recommendedName>
        <fullName evidence="9">Thiamine-phosphate synthase</fullName>
        <shortName evidence="9">TP synthase</shortName>
        <shortName evidence="9">TPS</shortName>
        <ecNumber evidence="9">2.5.1.3</ecNumber>
    </recommendedName>
    <alternativeName>
        <fullName evidence="9">Thiamine-phosphate pyrophosphorylase</fullName>
        <shortName evidence="9">TMP pyrophosphorylase</shortName>
        <shortName evidence="9">TMP-PPase</shortName>
    </alternativeName>
</protein>